<dbReference type="InterPro" id="IPR024747">
    <property type="entry name" value="Pyridox_Oxase-rel"/>
</dbReference>
<name>A0A0Q9ZHR1_9FLAO</name>
<reference evidence="1" key="1">
    <citation type="submission" date="2015-10" db="EMBL/GenBank/DDBJ databases">
        <title>Draft genome sequence of Salegentibacter mishustinae KCTC 12263.</title>
        <authorList>
            <person name="Lin W."/>
            <person name="Zheng Q."/>
        </authorList>
    </citation>
    <scope>NUCLEOTIDE SEQUENCE [LARGE SCALE GENOMIC DNA]</scope>
    <source>
        <strain evidence="1">KCTC 12263</strain>
    </source>
</reference>
<dbReference type="AlphaFoldDB" id="A0A0Q9ZHR1"/>
<sequence>METMTSTDSTQILAENYIGRLGYFSRERVEIIPITYYFDPEHNSVLSYSGQGNKIEAMRKNPLVSFQVDEITNLEKWKSVLIYGRFEELTGIDAKHMLRIFSQGVKKVIKNKEHSYPDFIQNFSSKEESSDTPIVFRINIDELAGRERV</sequence>
<accession>A0A0Q9ZHR1</accession>
<gene>
    <name evidence="1" type="ORF">APR42_05775</name>
</gene>
<dbReference type="InterPro" id="IPR012349">
    <property type="entry name" value="Split_barrel_FMN-bd"/>
</dbReference>
<comment type="caution">
    <text evidence="1">The sequence shown here is derived from an EMBL/GenBank/DDBJ whole genome shotgun (WGS) entry which is preliminary data.</text>
</comment>
<keyword evidence="2" id="KW-1185">Reference proteome</keyword>
<protein>
    <recommendedName>
        <fullName evidence="3">Flavin mononucleotide-binding protein</fullName>
    </recommendedName>
</protein>
<dbReference type="RefSeq" id="WP_057481966.1">
    <property type="nucleotide sequence ID" value="NZ_BMWR01000001.1"/>
</dbReference>
<dbReference type="Pfam" id="PF12900">
    <property type="entry name" value="Pyridox_ox_2"/>
    <property type="match status" value="1"/>
</dbReference>
<evidence type="ECO:0000313" key="2">
    <source>
        <dbReference type="Proteomes" id="UP000051643"/>
    </source>
</evidence>
<organism evidence="1 2">
    <name type="scientific">Salegentibacter mishustinae</name>
    <dbReference type="NCBI Taxonomy" id="270918"/>
    <lineage>
        <taxon>Bacteria</taxon>
        <taxon>Pseudomonadati</taxon>
        <taxon>Bacteroidota</taxon>
        <taxon>Flavobacteriia</taxon>
        <taxon>Flavobacteriales</taxon>
        <taxon>Flavobacteriaceae</taxon>
        <taxon>Salegentibacter</taxon>
    </lineage>
</organism>
<dbReference type="EMBL" id="LKTP01000023">
    <property type="protein sequence ID" value="KRG28295.1"/>
    <property type="molecule type" value="Genomic_DNA"/>
</dbReference>
<dbReference type="OrthoDB" id="9794935at2"/>
<evidence type="ECO:0000313" key="1">
    <source>
        <dbReference type="EMBL" id="KRG28295.1"/>
    </source>
</evidence>
<dbReference type="SUPFAM" id="SSF50475">
    <property type="entry name" value="FMN-binding split barrel"/>
    <property type="match status" value="1"/>
</dbReference>
<evidence type="ECO:0008006" key="3">
    <source>
        <dbReference type="Google" id="ProtNLM"/>
    </source>
</evidence>
<proteinExistence type="predicted"/>
<dbReference type="STRING" id="270918.APR42_05775"/>
<dbReference type="Gene3D" id="2.30.110.10">
    <property type="entry name" value="Electron Transport, Fmn-binding Protein, Chain A"/>
    <property type="match status" value="1"/>
</dbReference>
<dbReference type="Proteomes" id="UP000051643">
    <property type="component" value="Unassembled WGS sequence"/>
</dbReference>